<dbReference type="PANTHER" id="PTHR43741:SF4">
    <property type="entry name" value="FMN-DEPENDENT NADH:QUINONE OXIDOREDUCTASE"/>
    <property type="match status" value="1"/>
</dbReference>
<sequence>MKKLLYITVNPKPEQMSTSKTVGRQFVNRFLEEDKEYVMEELDLYKEDIPEVNHILFSGRAETVSGDAYNALSEQDKKQVDRINALCDQFIAADTYVIAAPMWSVSFPSRLKRYFDCIILNNKVIKISPEDVQGLLDDKERSMVYIQSSGGVYPKIFNSKINHGVEYVEDIFKFLGIRKFKKILVEGVDIPSVGREAAISNAFADVDAVVDALTTDKLIQI</sequence>
<keyword evidence="3 6" id="KW-0560">Oxidoreductase</keyword>
<dbReference type="Pfam" id="PF02525">
    <property type="entry name" value="Flavodoxin_2"/>
    <property type="match status" value="1"/>
</dbReference>
<evidence type="ECO:0000256" key="1">
    <source>
        <dbReference type="ARBA" id="ARBA00022630"/>
    </source>
</evidence>
<organism evidence="8 9">
    <name type="scientific">Clostridium homopropionicum DSM 5847</name>
    <dbReference type="NCBI Taxonomy" id="1121318"/>
    <lineage>
        <taxon>Bacteria</taxon>
        <taxon>Bacillati</taxon>
        <taxon>Bacillota</taxon>
        <taxon>Clostridia</taxon>
        <taxon>Eubacteriales</taxon>
        <taxon>Clostridiaceae</taxon>
        <taxon>Clostridium</taxon>
    </lineage>
</organism>
<evidence type="ECO:0000313" key="8">
    <source>
        <dbReference type="EMBL" id="KOA19843.1"/>
    </source>
</evidence>
<name>A0A0L6ZAN1_9CLOT</name>
<dbReference type="STRING" id="36844.SAMN04488501_10260"/>
<comment type="caution">
    <text evidence="8">The sequence shown here is derived from an EMBL/GenBank/DDBJ whole genome shotgun (WGS) entry which is preliminary data.</text>
</comment>
<comment type="function">
    <text evidence="6">Quinone reductase that provides resistance to thiol-specific stress caused by electrophilic quinones.</text>
</comment>
<comment type="catalytic activity">
    <reaction evidence="6">
        <text>2 a quinone + NADH + H(+) = 2 a 1,4-benzosemiquinone + NAD(+)</text>
        <dbReference type="Rhea" id="RHEA:65952"/>
        <dbReference type="ChEBI" id="CHEBI:15378"/>
        <dbReference type="ChEBI" id="CHEBI:57540"/>
        <dbReference type="ChEBI" id="CHEBI:57945"/>
        <dbReference type="ChEBI" id="CHEBI:132124"/>
        <dbReference type="ChEBI" id="CHEBI:134225"/>
    </reaction>
</comment>
<evidence type="ECO:0000256" key="5">
    <source>
        <dbReference type="ARBA" id="ARBA00048542"/>
    </source>
</evidence>
<dbReference type="AlphaFoldDB" id="A0A0L6ZAN1"/>
<comment type="subunit">
    <text evidence="6">Homodimer.</text>
</comment>
<dbReference type="InterPro" id="IPR050104">
    <property type="entry name" value="FMN-dep_NADH:Q_OxRdtase_AzoR1"/>
</dbReference>
<keyword evidence="2 6" id="KW-0288">FMN</keyword>
<comment type="caution">
    <text evidence="6">Lacks conserved residue(s) required for the propagation of feature annotation.</text>
</comment>
<accession>A0A0L6ZAN1</accession>
<dbReference type="GO" id="GO:0016655">
    <property type="term" value="F:oxidoreductase activity, acting on NAD(P)H, quinone or similar compound as acceptor"/>
    <property type="evidence" value="ECO:0007669"/>
    <property type="project" value="InterPro"/>
</dbReference>
<evidence type="ECO:0000256" key="3">
    <source>
        <dbReference type="ARBA" id="ARBA00023002"/>
    </source>
</evidence>
<evidence type="ECO:0000259" key="7">
    <source>
        <dbReference type="Pfam" id="PF02525"/>
    </source>
</evidence>
<reference evidence="9" key="1">
    <citation type="submission" date="2015-08" db="EMBL/GenBank/DDBJ databases">
        <title>Genome sequence of the strict anaerobe Clostridium homopropionicum LuHBu1 (DSM 5847T).</title>
        <authorList>
            <person name="Poehlein A."/>
            <person name="Beck M."/>
            <person name="Schiel-Bengelsdorf B."/>
            <person name="Bengelsdorf F.R."/>
            <person name="Daniel R."/>
            <person name="Duerre P."/>
        </authorList>
    </citation>
    <scope>NUCLEOTIDE SEQUENCE [LARGE SCALE GENOMIC DNA]</scope>
    <source>
        <strain evidence="9">DSM 5847</strain>
    </source>
</reference>
<dbReference type="RefSeq" id="WP_052221469.1">
    <property type="nucleotide sequence ID" value="NZ_LHUR01000022.1"/>
</dbReference>
<keyword evidence="4 6" id="KW-0520">NAD</keyword>
<keyword evidence="9" id="KW-1185">Reference proteome</keyword>
<comment type="function">
    <text evidence="6">Also exhibits azoreductase activity. Catalyzes the reductive cleavage of the azo bond in aromatic azo compounds to the corresponding amines.</text>
</comment>
<dbReference type="Proteomes" id="UP000037043">
    <property type="component" value="Unassembled WGS sequence"/>
</dbReference>
<proteinExistence type="inferred from homology"/>
<protein>
    <recommendedName>
        <fullName evidence="6">FMN dependent NADH:quinone oxidoreductase</fullName>
        <ecNumber evidence="6">1.6.5.-</ecNumber>
    </recommendedName>
    <alternativeName>
        <fullName evidence="6">Azo-dye reductase</fullName>
    </alternativeName>
    <alternativeName>
        <fullName evidence="6">FMN-dependent NADH-azo compound oxidoreductase</fullName>
    </alternativeName>
    <alternativeName>
        <fullName evidence="6">FMN-dependent NADH-azoreductase</fullName>
        <ecNumber evidence="6">1.7.1.17</ecNumber>
    </alternativeName>
</protein>
<dbReference type="InterPro" id="IPR023048">
    <property type="entry name" value="NADH:quinone_OxRdtase_FMN_depd"/>
</dbReference>
<comment type="similarity">
    <text evidence="6">Belongs to the azoreductase type 1 family.</text>
</comment>
<dbReference type="InterPro" id="IPR003680">
    <property type="entry name" value="Flavodoxin_fold"/>
</dbReference>
<evidence type="ECO:0000256" key="4">
    <source>
        <dbReference type="ARBA" id="ARBA00023027"/>
    </source>
</evidence>
<dbReference type="EMBL" id="LHUR01000022">
    <property type="protein sequence ID" value="KOA19843.1"/>
    <property type="molecule type" value="Genomic_DNA"/>
</dbReference>
<feature type="binding site" evidence="6">
    <location>
        <begin position="148"/>
        <end position="151"/>
    </location>
    <ligand>
        <name>FMN</name>
        <dbReference type="ChEBI" id="CHEBI:58210"/>
    </ligand>
</feature>
<keyword evidence="1 6" id="KW-0285">Flavoprotein</keyword>
<dbReference type="InterPro" id="IPR029039">
    <property type="entry name" value="Flavoprotein-like_sf"/>
</dbReference>
<dbReference type="Gene3D" id="3.40.50.360">
    <property type="match status" value="1"/>
</dbReference>
<evidence type="ECO:0000256" key="2">
    <source>
        <dbReference type="ARBA" id="ARBA00022643"/>
    </source>
</evidence>
<dbReference type="EC" id="1.7.1.17" evidence="6"/>
<feature type="binding site" evidence="6">
    <location>
        <begin position="17"/>
        <end position="19"/>
    </location>
    <ligand>
        <name>FMN</name>
        <dbReference type="ChEBI" id="CHEBI:58210"/>
    </ligand>
</feature>
<comment type="catalytic activity">
    <reaction evidence="5">
        <text>N,N-dimethyl-1,4-phenylenediamine + anthranilate + 2 NAD(+) = 2-(4-dimethylaminophenyl)diazenylbenzoate + 2 NADH + 2 H(+)</text>
        <dbReference type="Rhea" id="RHEA:55872"/>
        <dbReference type="ChEBI" id="CHEBI:15378"/>
        <dbReference type="ChEBI" id="CHEBI:15783"/>
        <dbReference type="ChEBI" id="CHEBI:16567"/>
        <dbReference type="ChEBI" id="CHEBI:57540"/>
        <dbReference type="ChEBI" id="CHEBI:57945"/>
        <dbReference type="ChEBI" id="CHEBI:71579"/>
        <dbReference type="EC" id="1.7.1.17"/>
    </reaction>
    <physiologicalReaction direction="right-to-left" evidence="5">
        <dbReference type="Rhea" id="RHEA:55874"/>
    </physiologicalReaction>
</comment>
<dbReference type="GO" id="GO:0010181">
    <property type="term" value="F:FMN binding"/>
    <property type="evidence" value="ECO:0007669"/>
    <property type="project" value="UniProtKB-UniRule"/>
</dbReference>
<dbReference type="SUPFAM" id="SSF52218">
    <property type="entry name" value="Flavoproteins"/>
    <property type="match status" value="1"/>
</dbReference>
<comment type="cofactor">
    <cofactor evidence="6">
        <name>FMN</name>
        <dbReference type="ChEBI" id="CHEBI:58210"/>
    </cofactor>
    <text evidence="6">Binds 1 FMN per subunit.</text>
</comment>
<dbReference type="PATRIC" id="fig|1121318.3.peg.1952"/>
<dbReference type="GO" id="GO:0016652">
    <property type="term" value="F:oxidoreductase activity, acting on NAD(P)H as acceptor"/>
    <property type="evidence" value="ECO:0007669"/>
    <property type="project" value="UniProtKB-UniRule"/>
</dbReference>
<evidence type="ECO:0000256" key="6">
    <source>
        <dbReference type="HAMAP-Rule" id="MF_01216"/>
    </source>
</evidence>
<dbReference type="PANTHER" id="PTHR43741">
    <property type="entry name" value="FMN-DEPENDENT NADH-AZOREDUCTASE 1"/>
    <property type="match status" value="1"/>
</dbReference>
<evidence type="ECO:0000313" key="9">
    <source>
        <dbReference type="Proteomes" id="UP000037043"/>
    </source>
</evidence>
<gene>
    <name evidence="8" type="primary">azoR2</name>
    <name evidence="6" type="synonym">azoR</name>
    <name evidence="8" type="ORF">CLHOM_19320</name>
</gene>
<dbReference type="EC" id="1.6.5.-" evidence="6"/>
<dbReference type="HAMAP" id="MF_01216">
    <property type="entry name" value="Azoreductase_type1"/>
    <property type="match status" value="1"/>
</dbReference>
<dbReference type="GO" id="GO:0009055">
    <property type="term" value="F:electron transfer activity"/>
    <property type="evidence" value="ECO:0007669"/>
    <property type="project" value="UniProtKB-UniRule"/>
</dbReference>
<feature type="domain" description="Flavodoxin-like fold" evidence="7">
    <location>
        <begin position="2"/>
        <end position="208"/>
    </location>
</feature>